<organism evidence="1 2">
    <name type="scientific">Romanomermis culicivorax</name>
    <name type="common">Nematode worm</name>
    <dbReference type="NCBI Taxonomy" id="13658"/>
    <lineage>
        <taxon>Eukaryota</taxon>
        <taxon>Metazoa</taxon>
        <taxon>Ecdysozoa</taxon>
        <taxon>Nematoda</taxon>
        <taxon>Enoplea</taxon>
        <taxon>Dorylaimia</taxon>
        <taxon>Mermithida</taxon>
        <taxon>Mermithoidea</taxon>
        <taxon>Mermithidae</taxon>
        <taxon>Romanomermis</taxon>
    </lineage>
</organism>
<sequence>MEACKVKQQLAGKEITEAGHPWHKGMQLPKFDQHLQIHDQMEMIRDKLAEISRKLVRRYIYEKAKLPCELKSEEDEVYSMIKSGAQEQEWQFVNQPFEIDLDTALLYYDQ</sequence>
<evidence type="ECO:0000313" key="1">
    <source>
        <dbReference type="Proteomes" id="UP000887565"/>
    </source>
</evidence>
<reference evidence="2" key="1">
    <citation type="submission" date="2022-11" db="UniProtKB">
        <authorList>
            <consortium name="WormBaseParasite"/>
        </authorList>
    </citation>
    <scope>IDENTIFICATION</scope>
</reference>
<name>A0A915I272_ROMCU</name>
<evidence type="ECO:0000313" key="2">
    <source>
        <dbReference type="WBParaSite" id="nRc.2.0.1.t07806-RA"/>
    </source>
</evidence>
<keyword evidence="1" id="KW-1185">Reference proteome</keyword>
<accession>A0A915I272</accession>
<dbReference type="WBParaSite" id="nRc.2.0.1.t07806-RA">
    <property type="protein sequence ID" value="nRc.2.0.1.t07806-RA"/>
    <property type="gene ID" value="nRc.2.0.1.g07806"/>
</dbReference>
<proteinExistence type="predicted"/>
<dbReference type="Proteomes" id="UP000887565">
    <property type="component" value="Unplaced"/>
</dbReference>
<dbReference type="AlphaFoldDB" id="A0A915I272"/>
<protein>
    <submittedName>
        <fullName evidence="2">Uncharacterized protein</fullName>
    </submittedName>
</protein>